<name>A0A0B2JVK0_9FIRM</name>
<keyword evidence="2" id="KW-1185">Reference proteome</keyword>
<gene>
    <name evidence="1" type="ORF">NZ47_09295</name>
</gene>
<dbReference type="EMBL" id="JSCE01000180">
    <property type="protein sequence ID" value="KHM51654.1"/>
    <property type="molecule type" value="Genomic_DNA"/>
</dbReference>
<accession>A0A0B2JVK0</accession>
<evidence type="ECO:0000313" key="1">
    <source>
        <dbReference type="EMBL" id="KHM51654.1"/>
    </source>
</evidence>
<reference evidence="1 2" key="1">
    <citation type="journal article" date="2013" name="PLoS ONE">
        <title>Identification and characterization of three novel lipases belonging to families II and V from Anaerovibrio lipolyticus 5ST.</title>
        <authorList>
            <person name="Prive F."/>
            <person name="Kaderbhai N.N."/>
            <person name="Girdwood S."/>
            <person name="Worgan H.J."/>
            <person name="Pinloche E."/>
            <person name="Scollan N.D."/>
            <person name="Huws S.A."/>
            <person name="Newbold C.J."/>
        </authorList>
    </citation>
    <scope>NUCLEOTIDE SEQUENCE [LARGE SCALE GENOMIC DNA]</scope>
    <source>
        <strain evidence="1 2">5S</strain>
    </source>
</reference>
<organism evidence="1 2">
    <name type="scientific">Anaerovibrio lipolyticus</name>
    <dbReference type="NCBI Taxonomy" id="82374"/>
    <lineage>
        <taxon>Bacteria</taxon>
        <taxon>Bacillati</taxon>
        <taxon>Bacillota</taxon>
        <taxon>Negativicutes</taxon>
        <taxon>Selenomonadales</taxon>
        <taxon>Selenomonadaceae</taxon>
        <taxon>Anaerovibrio</taxon>
    </lineage>
</organism>
<evidence type="ECO:0000313" key="2">
    <source>
        <dbReference type="Proteomes" id="UP000030993"/>
    </source>
</evidence>
<comment type="caution">
    <text evidence="1">The sequence shown here is derived from an EMBL/GenBank/DDBJ whole genome shotgun (WGS) entry which is preliminary data.</text>
</comment>
<proteinExistence type="predicted"/>
<dbReference type="RefSeq" id="WP_039209648.1">
    <property type="nucleotide sequence ID" value="NZ_JSCE01000180.1"/>
</dbReference>
<dbReference type="Proteomes" id="UP000030993">
    <property type="component" value="Unassembled WGS sequence"/>
</dbReference>
<dbReference type="STRING" id="82374.NZ47_09295"/>
<protein>
    <submittedName>
        <fullName evidence="1">Uncharacterized protein</fullName>
    </submittedName>
</protein>
<sequence>MNKNLAEKVFPAYMKNLDIICPPVEAKKEKIEVYRICKTGKIEERSFLPTYIEYEEKGTLTFLDLNDVGAYSLSCYEKKRDARNKLIFFTKKTPKPIAAVGITSPDCGVVMRTKERKRTRDSHVDWWLYENSTPWKYFREANVLLR</sequence>
<dbReference type="AlphaFoldDB" id="A0A0B2JVK0"/>